<evidence type="ECO:0000313" key="3">
    <source>
        <dbReference type="Proteomes" id="UP000831768"/>
    </source>
</evidence>
<dbReference type="Proteomes" id="UP000831768">
    <property type="component" value="Chromosome"/>
</dbReference>
<gene>
    <name evidence="2" type="ORF">MW046_01580</name>
</gene>
<organism evidence="2 3">
    <name type="scientific">Halocatena salina</name>
    <dbReference type="NCBI Taxonomy" id="2934340"/>
    <lineage>
        <taxon>Archaea</taxon>
        <taxon>Methanobacteriati</taxon>
        <taxon>Methanobacteriota</taxon>
        <taxon>Stenosarchaea group</taxon>
        <taxon>Halobacteria</taxon>
        <taxon>Halobacteriales</taxon>
        <taxon>Natronomonadaceae</taxon>
        <taxon>Halocatena</taxon>
    </lineage>
</organism>
<evidence type="ECO:0000313" key="2">
    <source>
        <dbReference type="EMBL" id="UPM43152.1"/>
    </source>
</evidence>
<protein>
    <submittedName>
        <fullName evidence="2">DUF5798 family protein</fullName>
    </submittedName>
</protein>
<dbReference type="InterPro" id="IPR043816">
    <property type="entry name" value="DUF5798"/>
</dbReference>
<dbReference type="GeneID" id="71926697"/>
<accession>A0A8U0A256</accession>
<evidence type="ECO:0000256" key="1">
    <source>
        <dbReference type="SAM" id="MobiDB-lite"/>
    </source>
</evidence>
<feature type="region of interest" description="Disordered" evidence="1">
    <location>
        <begin position="61"/>
        <end position="124"/>
    </location>
</feature>
<dbReference type="Pfam" id="PF19111">
    <property type="entry name" value="DUF5798"/>
    <property type="match status" value="1"/>
</dbReference>
<feature type="compositionally biased region" description="Basic and acidic residues" evidence="1">
    <location>
        <begin position="61"/>
        <end position="102"/>
    </location>
</feature>
<name>A0A8U0A256_9EURY</name>
<dbReference type="RefSeq" id="WP_247993820.1">
    <property type="nucleotide sequence ID" value="NZ_CP096019.1"/>
</dbReference>
<keyword evidence="3" id="KW-1185">Reference proteome</keyword>
<reference evidence="2" key="1">
    <citation type="submission" date="2022-04" db="EMBL/GenBank/DDBJ databases">
        <title>Halocatena sp. nov., isolated from a salt lake.</title>
        <authorList>
            <person name="Cui H.-L."/>
        </authorList>
    </citation>
    <scope>NUCLEOTIDE SEQUENCE</scope>
    <source>
        <strain evidence="2">AD-1</strain>
    </source>
</reference>
<dbReference type="EMBL" id="CP096019">
    <property type="protein sequence ID" value="UPM43152.1"/>
    <property type="molecule type" value="Genomic_DNA"/>
</dbReference>
<dbReference type="KEGG" id="haad:MW046_01580"/>
<proteinExistence type="predicted"/>
<sequence>MGLGGTAKKLQQIANMAEEMYARVNDLREQLNGLSQTVEQTDTTVEQLRREHAETRALVEQLAEKQGIDIDDVRTDTNEPREPRQSEQPHRGHPPDEHDRGRRGGRGTAPGSSSVDRPPGNQEG</sequence>
<dbReference type="AlphaFoldDB" id="A0A8U0A256"/>